<reference evidence="2 3" key="1">
    <citation type="submission" date="2008-07" db="EMBL/GenBank/DDBJ databases">
        <authorList>
            <person name="El-Sayed N."/>
            <person name="Caler E."/>
            <person name="Inman J."/>
            <person name="Amedeo P."/>
            <person name="Hass B."/>
            <person name="Wortman J."/>
        </authorList>
    </citation>
    <scope>NUCLEOTIDE SEQUENCE [LARGE SCALE GENOMIC DNA]</scope>
    <source>
        <strain evidence="3">ATCC 50983 / TXsc</strain>
    </source>
</reference>
<gene>
    <name evidence="2" type="ORF">Pmar_PMAR005260</name>
</gene>
<protein>
    <submittedName>
        <fullName evidence="2">Uncharacterized protein</fullName>
    </submittedName>
</protein>
<feature type="compositionally biased region" description="Basic residues" evidence="1">
    <location>
        <begin position="307"/>
        <end position="319"/>
    </location>
</feature>
<dbReference type="GeneID" id="9049080"/>
<name>C5KB24_PERM5</name>
<dbReference type="InParanoid" id="C5KB24"/>
<feature type="region of interest" description="Disordered" evidence="1">
    <location>
        <begin position="363"/>
        <end position="391"/>
    </location>
</feature>
<evidence type="ECO:0000313" key="2">
    <source>
        <dbReference type="EMBL" id="EER18350.1"/>
    </source>
</evidence>
<accession>C5KB24</accession>
<dbReference type="AlphaFoldDB" id="C5KB24"/>
<dbReference type="EMBL" id="GG671811">
    <property type="protein sequence ID" value="EER18350.1"/>
    <property type="molecule type" value="Genomic_DNA"/>
</dbReference>
<evidence type="ECO:0000256" key="1">
    <source>
        <dbReference type="SAM" id="MobiDB-lite"/>
    </source>
</evidence>
<feature type="region of interest" description="Disordered" evidence="1">
    <location>
        <begin position="298"/>
        <end position="319"/>
    </location>
</feature>
<dbReference type="RefSeq" id="XP_002786554.1">
    <property type="nucleotide sequence ID" value="XM_002786508.1"/>
</dbReference>
<organism evidence="3">
    <name type="scientific">Perkinsus marinus (strain ATCC 50983 / TXsc)</name>
    <dbReference type="NCBI Taxonomy" id="423536"/>
    <lineage>
        <taxon>Eukaryota</taxon>
        <taxon>Sar</taxon>
        <taxon>Alveolata</taxon>
        <taxon>Perkinsozoa</taxon>
        <taxon>Perkinsea</taxon>
        <taxon>Perkinsida</taxon>
        <taxon>Perkinsidae</taxon>
        <taxon>Perkinsus</taxon>
    </lineage>
</organism>
<keyword evidence="3" id="KW-1185">Reference proteome</keyword>
<proteinExistence type="predicted"/>
<evidence type="ECO:0000313" key="3">
    <source>
        <dbReference type="Proteomes" id="UP000007800"/>
    </source>
</evidence>
<sequence>MAIHAVGCRVVRMNVGEMTTQLAVGLGSMGDLLEIITDDVPGKVALGATQSLATAFRELTTTLKESVAEARPIIRDMEPGQLHDQLLYPDVTVIIRPERKMSALTTDTPTSILGNGGLGAPVCVSDIVLDEVDSGDELEFCAALDDKINELEYTLQCERSRLQQLSSERQKKEAFQTGPPKRLTLPKAMCCPEPIERPASARSDTESEAFDSVLSGGELRDRWNSLCCVRGSTATVLRDSSADDTHLSEMTDLIELHRTKDQRAYERRQAFFWPKSKRRFGRGVEASREVMISEPESSIISGDSGLSRRRADRQPAKSRIRKPSRIRIVGYGGFIPGRVAENLYGHTHSEENLRATQVARGPPLTRMSFGESEGKTRISGTPLAGGRFSPSNASVTTADARNVDYASVQQLVQIDKVFPLDNGRTGLCGSMTLTDVKSLLPQDEEDCRSRVLLVKRCHKLGLSSSVLLKDYFDKLVGKKDAVEMVLMLPLKSRYNARNSKPLPPKTGFVVFTDPTDALIARAYGSVQRVLRDVEIKVETYDRV</sequence>
<dbReference type="Proteomes" id="UP000007800">
    <property type="component" value="Unassembled WGS sequence"/>
</dbReference>